<organism evidence="1 2">
    <name type="scientific">Fimbriiglobus ruber</name>
    <dbReference type="NCBI Taxonomy" id="1908690"/>
    <lineage>
        <taxon>Bacteria</taxon>
        <taxon>Pseudomonadati</taxon>
        <taxon>Planctomycetota</taxon>
        <taxon>Planctomycetia</taxon>
        <taxon>Gemmatales</taxon>
        <taxon>Gemmataceae</taxon>
        <taxon>Fimbriiglobus</taxon>
    </lineage>
</organism>
<evidence type="ECO:0000313" key="1">
    <source>
        <dbReference type="EMBL" id="OWK38545.1"/>
    </source>
</evidence>
<comment type="caution">
    <text evidence="1">The sequence shown here is derived from an EMBL/GenBank/DDBJ whole genome shotgun (WGS) entry which is preliminary data.</text>
</comment>
<dbReference type="Gene3D" id="3.30.559.10">
    <property type="entry name" value="Chloramphenicol acetyltransferase-like domain"/>
    <property type="match status" value="1"/>
</dbReference>
<protein>
    <submittedName>
        <fullName evidence="1">Pyruvate/2-oxoglutarate dehydrogenase complex, dihydrolipoamide acyltransferase (E2) component</fullName>
    </submittedName>
</protein>
<keyword evidence="2" id="KW-1185">Reference proteome</keyword>
<dbReference type="EMBL" id="NIDE01000014">
    <property type="protein sequence ID" value="OWK38545.1"/>
    <property type="molecule type" value="Genomic_DNA"/>
</dbReference>
<dbReference type="AlphaFoldDB" id="A0A225DQA9"/>
<name>A0A225DQA9_9BACT</name>
<keyword evidence="1" id="KW-0808">Transferase</keyword>
<sequence>MARITGRRRPLSLPRKWIADVMAASRRIPYVAVDRRMDLTTLVTARARVAEPPSWPAIFIKAYAIAAARLPALRCAYIPFPWPHLYETDQSIATVAVAREYAGEPAVFFAPIRTPDLSSLGQITATLREFKTKPVEQIRPFARLIRYSRYPLPVRRLLWWMGNNLYGRYRARTFGTFGLSTVAAGGINALKIISPLPTCLTYGPFAADNTLDVRLFLDHRIMDGTGAVAAVRELEAALRGPILKELNDLAPATGSGEGAG</sequence>
<dbReference type="SUPFAM" id="SSF52777">
    <property type="entry name" value="CoA-dependent acyltransferases"/>
    <property type="match status" value="1"/>
</dbReference>
<accession>A0A225DQA9</accession>
<dbReference type="Proteomes" id="UP000214646">
    <property type="component" value="Unassembled WGS sequence"/>
</dbReference>
<reference evidence="2" key="1">
    <citation type="submission" date="2017-06" db="EMBL/GenBank/DDBJ databases">
        <title>Genome analysis of Fimbriiglobus ruber SP5, the first member of the order Planctomycetales with confirmed chitinolytic capability.</title>
        <authorList>
            <person name="Ravin N.V."/>
            <person name="Rakitin A.L."/>
            <person name="Ivanova A.A."/>
            <person name="Beletsky A.V."/>
            <person name="Kulichevskaya I.S."/>
            <person name="Mardanov A.V."/>
            <person name="Dedysh S.N."/>
        </authorList>
    </citation>
    <scope>NUCLEOTIDE SEQUENCE [LARGE SCALE GENOMIC DNA]</scope>
    <source>
        <strain evidence="2">SP5</strain>
    </source>
</reference>
<dbReference type="GO" id="GO:0016746">
    <property type="term" value="F:acyltransferase activity"/>
    <property type="evidence" value="ECO:0007669"/>
    <property type="project" value="UniProtKB-KW"/>
</dbReference>
<dbReference type="RefSeq" id="WP_088258320.1">
    <property type="nucleotide sequence ID" value="NZ_NIDE01000014.1"/>
</dbReference>
<evidence type="ECO:0000313" key="2">
    <source>
        <dbReference type="Proteomes" id="UP000214646"/>
    </source>
</evidence>
<dbReference type="InterPro" id="IPR023213">
    <property type="entry name" value="CAT-like_dom_sf"/>
</dbReference>
<proteinExistence type="predicted"/>
<keyword evidence="1" id="KW-0012">Acyltransferase</keyword>
<dbReference type="OrthoDB" id="8059310at2"/>
<gene>
    <name evidence="1" type="ORF">FRUB_07665</name>
</gene>
<keyword evidence="1" id="KW-0670">Pyruvate</keyword>